<dbReference type="Proteomes" id="UP000095333">
    <property type="component" value="Unassembled WGS sequence"/>
</dbReference>
<sequence>MARKSIVYFSLKIEGIMDALGFSLAAKSSWLVCAL</sequence>
<proteinExistence type="predicted"/>
<dbReference type="AlphaFoldDB" id="A0A174KQT8"/>
<evidence type="ECO:0000313" key="1">
    <source>
        <dbReference type="EMBL" id="CUP11955.1"/>
    </source>
</evidence>
<protein>
    <submittedName>
        <fullName evidence="1">Uncharacterized protein</fullName>
    </submittedName>
</protein>
<gene>
    <name evidence="1" type="ORF">ERS852457_03489</name>
</gene>
<dbReference type="EMBL" id="CYZI01000030">
    <property type="protein sequence ID" value="CUP11955.1"/>
    <property type="molecule type" value="Genomic_DNA"/>
</dbReference>
<reference evidence="1 2" key="1">
    <citation type="submission" date="2015-09" db="EMBL/GenBank/DDBJ databases">
        <authorList>
            <consortium name="Pathogen Informatics"/>
        </authorList>
    </citation>
    <scope>NUCLEOTIDE SEQUENCE [LARGE SCALE GENOMIC DNA]</scope>
    <source>
        <strain evidence="1 2">2789STDY5834842</strain>
    </source>
</reference>
<accession>A0A174KQT8</accession>
<evidence type="ECO:0000313" key="2">
    <source>
        <dbReference type="Proteomes" id="UP000095333"/>
    </source>
</evidence>
<organism evidence="1 2">
    <name type="scientific">Phocaeicola vulgatus</name>
    <name type="common">Bacteroides vulgatus</name>
    <dbReference type="NCBI Taxonomy" id="821"/>
    <lineage>
        <taxon>Bacteria</taxon>
        <taxon>Pseudomonadati</taxon>
        <taxon>Bacteroidota</taxon>
        <taxon>Bacteroidia</taxon>
        <taxon>Bacteroidales</taxon>
        <taxon>Bacteroidaceae</taxon>
        <taxon>Phocaeicola</taxon>
    </lineage>
</organism>
<name>A0A174KQT8_PHOVU</name>